<protein>
    <submittedName>
        <fullName evidence="3">EAL domain-containing protein (Putative c-di-GMP-specific phosphodiesterase class I)</fullName>
    </submittedName>
</protein>
<dbReference type="SMART" id="SM00100">
    <property type="entry name" value="cNMP"/>
    <property type="match status" value="1"/>
</dbReference>
<dbReference type="RefSeq" id="WP_110265186.1">
    <property type="nucleotide sequence ID" value="NZ_CAWNXA010000005.1"/>
</dbReference>
<dbReference type="PRINTS" id="PR00103">
    <property type="entry name" value="CAMPKINASE"/>
</dbReference>
<keyword evidence="4" id="KW-1185">Reference proteome</keyword>
<dbReference type="Gene3D" id="2.60.120.10">
    <property type="entry name" value="Jelly Rolls"/>
    <property type="match status" value="1"/>
</dbReference>
<evidence type="ECO:0000313" key="4">
    <source>
        <dbReference type="Proteomes" id="UP000248330"/>
    </source>
</evidence>
<dbReference type="InterPro" id="IPR001633">
    <property type="entry name" value="EAL_dom"/>
</dbReference>
<feature type="domain" description="Cyclic nucleotide-binding" evidence="1">
    <location>
        <begin position="1"/>
        <end position="108"/>
    </location>
</feature>
<evidence type="ECO:0000259" key="2">
    <source>
        <dbReference type="PROSITE" id="PS50883"/>
    </source>
</evidence>
<dbReference type="InterPro" id="IPR035919">
    <property type="entry name" value="EAL_sf"/>
</dbReference>
<dbReference type="SUPFAM" id="SSF51206">
    <property type="entry name" value="cAMP-binding domain-like"/>
    <property type="match status" value="1"/>
</dbReference>
<dbReference type="CDD" id="cd01948">
    <property type="entry name" value="EAL"/>
    <property type="match status" value="1"/>
</dbReference>
<accession>A0A318ECI5</accession>
<evidence type="ECO:0000259" key="1">
    <source>
        <dbReference type="PROSITE" id="PS50042"/>
    </source>
</evidence>
<dbReference type="PROSITE" id="PS50042">
    <property type="entry name" value="CNMP_BINDING_3"/>
    <property type="match status" value="1"/>
</dbReference>
<dbReference type="SUPFAM" id="SSF141868">
    <property type="entry name" value="EAL domain-like"/>
    <property type="match status" value="1"/>
</dbReference>
<dbReference type="InterPro" id="IPR000595">
    <property type="entry name" value="cNMP-bd_dom"/>
</dbReference>
<gene>
    <name evidence="3" type="ORF">C8D93_10568</name>
</gene>
<feature type="domain" description="EAL" evidence="2">
    <location>
        <begin position="143"/>
        <end position="403"/>
    </location>
</feature>
<evidence type="ECO:0000313" key="3">
    <source>
        <dbReference type="EMBL" id="PXV67712.1"/>
    </source>
</evidence>
<dbReference type="InterPro" id="IPR018490">
    <property type="entry name" value="cNMP-bd_dom_sf"/>
</dbReference>
<dbReference type="PANTHER" id="PTHR33121">
    <property type="entry name" value="CYCLIC DI-GMP PHOSPHODIESTERASE PDEF"/>
    <property type="match status" value="1"/>
</dbReference>
<dbReference type="SMART" id="SM00052">
    <property type="entry name" value="EAL"/>
    <property type="match status" value="1"/>
</dbReference>
<dbReference type="AlphaFoldDB" id="A0A318ECI5"/>
<dbReference type="PROSITE" id="PS50883">
    <property type="entry name" value="EAL"/>
    <property type="match status" value="1"/>
</dbReference>
<dbReference type="Pfam" id="PF00563">
    <property type="entry name" value="EAL"/>
    <property type="match status" value="1"/>
</dbReference>
<sequence length="406" mass="44557">MTGSASQRLLNAGDTLFNEGDVGHEAYLIETGAVEIYVERPEGRRVLAVLGPDDLFGELALIGDQTRTACACATASTQLSVITHDTLADQLERASPLLRHLLRVILSRCRNNLRMIGAGETFQPDQIVRAPETDGDGNLAIKRLRLEQALAEAMRKGELVLFYQPIVRLGSGHIVGFEALVRWRRSDGSLVPPGEFIGVLEDSNLIMEFGRWAIRRAATDLHLLGADYHPHRVDDEPLFCSVNLSVRQFGDPDLLPAVRSAVDDCGLQPGQLRLEITESGLLNNLQAALELIEQCHQLGCRVVVDDFGTGYSSLWYLHSLPVNGLKLDRSFLQDSTRSQRGLRIVRAVGRLAVDLDMYAVAEGIETPEQAAICHDLGLDFGQGFFFSKAVPVAEAQALLRQQAEAL</sequence>
<proteinExistence type="predicted"/>
<reference evidence="3 4" key="1">
    <citation type="submission" date="2018-04" db="EMBL/GenBank/DDBJ databases">
        <title>Genomic Encyclopedia of Type Strains, Phase IV (KMG-IV): sequencing the most valuable type-strain genomes for metagenomic binning, comparative biology and taxonomic classification.</title>
        <authorList>
            <person name="Goeker M."/>
        </authorList>
    </citation>
    <scope>NUCLEOTIDE SEQUENCE [LARGE SCALE GENOMIC DNA]</scope>
    <source>
        <strain evidence="3 4">DSM 104150</strain>
    </source>
</reference>
<dbReference type="EMBL" id="QICN01000005">
    <property type="protein sequence ID" value="PXV67712.1"/>
    <property type="molecule type" value="Genomic_DNA"/>
</dbReference>
<dbReference type="InterPro" id="IPR050706">
    <property type="entry name" value="Cyclic-di-GMP_PDE-like"/>
</dbReference>
<comment type="caution">
    <text evidence="3">The sequence shown here is derived from an EMBL/GenBank/DDBJ whole genome shotgun (WGS) entry which is preliminary data.</text>
</comment>
<dbReference type="PROSITE" id="PS00889">
    <property type="entry name" value="CNMP_BINDING_2"/>
    <property type="match status" value="1"/>
</dbReference>
<dbReference type="PANTHER" id="PTHR33121:SF70">
    <property type="entry name" value="SIGNALING PROTEIN YKOW"/>
    <property type="match status" value="1"/>
</dbReference>
<dbReference type="Pfam" id="PF00027">
    <property type="entry name" value="cNMP_binding"/>
    <property type="match status" value="1"/>
</dbReference>
<dbReference type="GO" id="GO:0071111">
    <property type="term" value="F:cyclic-guanylate-specific phosphodiesterase activity"/>
    <property type="evidence" value="ECO:0007669"/>
    <property type="project" value="InterPro"/>
</dbReference>
<dbReference type="InterPro" id="IPR014710">
    <property type="entry name" value="RmlC-like_jellyroll"/>
</dbReference>
<dbReference type="CDD" id="cd00038">
    <property type="entry name" value="CAP_ED"/>
    <property type="match status" value="1"/>
</dbReference>
<organism evidence="3 4">
    <name type="scientific">Sinimarinibacterium flocculans</name>
    <dbReference type="NCBI Taxonomy" id="985250"/>
    <lineage>
        <taxon>Bacteria</taxon>
        <taxon>Pseudomonadati</taxon>
        <taxon>Pseudomonadota</taxon>
        <taxon>Gammaproteobacteria</taxon>
        <taxon>Nevskiales</taxon>
        <taxon>Nevskiaceae</taxon>
        <taxon>Sinimarinibacterium</taxon>
    </lineage>
</organism>
<dbReference type="InterPro" id="IPR018488">
    <property type="entry name" value="cNMP-bd_CS"/>
</dbReference>
<dbReference type="Gene3D" id="3.20.20.450">
    <property type="entry name" value="EAL domain"/>
    <property type="match status" value="1"/>
</dbReference>
<dbReference type="Proteomes" id="UP000248330">
    <property type="component" value="Unassembled WGS sequence"/>
</dbReference>
<dbReference type="OrthoDB" id="9812358at2"/>
<name>A0A318ECI5_9GAMM</name>